<comment type="caution">
    <text evidence="2">The sequence shown here is derived from an EMBL/GenBank/DDBJ whole genome shotgun (WGS) entry which is preliminary data.</text>
</comment>
<evidence type="ECO:0000256" key="1">
    <source>
        <dbReference type="SAM" id="MobiDB-lite"/>
    </source>
</evidence>
<dbReference type="EMBL" id="JBGBPQ010000025">
    <property type="protein sequence ID" value="KAL1499418.1"/>
    <property type="molecule type" value="Genomic_DNA"/>
</dbReference>
<feature type="region of interest" description="Disordered" evidence="1">
    <location>
        <begin position="324"/>
        <end position="344"/>
    </location>
</feature>
<accession>A0AB34IHY7</accession>
<feature type="region of interest" description="Disordered" evidence="1">
    <location>
        <begin position="1"/>
        <end position="31"/>
    </location>
</feature>
<proteinExistence type="predicted"/>
<organism evidence="2 3">
    <name type="scientific">Prymnesium parvum</name>
    <name type="common">Toxic golden alga</name>
    <dbReference type="NCBI Taxonomy" id="97485"/>
    <lineage>
        <taxon>Eukaryota</taxon>
        <taxon>Haptista</taxon>
        <taxon>Haptophyta</taxon>
        <taxon>Prymnesiophyceae</taxon>
        <taxon>Prymnesiales</taxon>
        <taxon>Prymnesiaceae</taxon>
        <taxon>Prymnesium</taxon>
    </lineage>
</organism>
<dbReference type="Proteomes" id="UP001515480">
    <property type="component" value="Unassembled WGS sequence"/>
</dbReference>
<sequence>MDPPFTNLLHQDSGSSRRHDDSPRHGGGAEATSGLLHRKAMHCMPDGLNVSVSSRDVPMSIFGTMHALAKLEKSGEQQRNFKESIIQWSTAYGVTYALILTISFSLLIQQPRQPPDEPSLSFLRPRIEWLDVSVLTLFYWFGAISALDSAWGMLLCAEWGVRAVAVPAGLFEEFIANLSPFDEEAESLVAPQAMWSFRFLEPRAVHPGLPRKGLFTKEDDIGVGFIRSASWDPFYFIDRSVQSLFLSTICLVYLNRGLLPMLAVSAIAVLLWLRIKWFLKSVVSSLFKTLAVGQEEARVSNQALRSTRRSFRKSASVNAILAAAAKQHSPQSPPKGAAGAGKRRWSQCQRGLPAVVGASTDQAEDGGTPPRMGMADVVSRAVTLAAMKKRTSFHLNSRSQRDGRSDTDGSCRSSEVPPVGDAEELTTSVTPVLHHTVHTAEERIMKLESINSLGS</sequence>
<feature type="region of interest" description="Disordered" evidence="1">
    <location>
        <begin position="392"/>
        <end position="429"/>
    </location>
</feature>
<dbReference type="AlphaFoldDB" id="A0AB34IHY7"/>
<name>A0AB34IHY7_PRYPA</name>
<evidence type="ECO:0008006" key="4">
    <source>
        <dbReference type="Google" id="ProtNLM"/>
    </source>
</evidence>
<keyword evidence="3" id="KW-1185">Reference proteome</keyword>
<gene>
    <name evidence="2" type="ORF">AB1Y20_011623</name>
</gene>
<feature type="compositionally biased region" description="Basic and acidic residues" evidence="1">
    <location>
        <begin position="15"/>
        <end position="24"/>
    </location>
</feature>
<protein>
    <recommendedName>
        <fullName evidence="4">Glycerophosphocholine acyltransferase 1</fullName>
    </recommendedName>
</protein>
<reference evidence="2 3" key="1">
    <citation type="journal article" date="2024" name="Science">
        <title>Giant polyketide synthase enzymes in the biosynthesis of giant marine polyether toxins.</title>
        <authorList>
            <person name="Fallon T.R."/>
            <person name="Shende V.V."/>
            <person name="Wierzbicki I.H."/>
            <person name="Pendleton A.L."/>
            <person name="Watervoot N.F."/>
            <person name="Auber R.P."/>
            <person name="Gonzalez D.J."/>
            <person name="Wisecaver J.H."/>
            <person name="Moore B.S."/>
        </authorList>
    </citation>
    <scope>NUCLEOTIDE SEQUENCE [LARGE SCALE GENOMIC DNA]</scope>
    <source>
        <strain evidence="2 3">12B1</strain>
    </source>
</reference>
<evidence type="ECO:0000313" key="3">
    <source>
        <dbReference type="Proteomes" id="UP001515480"/>
    </source>
</evidence>
<feature type="compositionally biased region" description="Basic and acidic residues" evidence="1">
    <location>
        <begin position="399"/>
        <end position="409"/>
    </location>
</feature>
<evidence type="ECO:0000313" key="2">
    <source>
        <dbReference type="EMBL" id="KAL1499418.1"/>
    </source>
</evidence>